<dbReference type="PANTHER" id="PTHR23500:SF574">
    <property type="entry name" value="SUGAR TRANSPORT PROTEIN 1"/>
    <property type="match status" value="1"/>
</dbReference>
<reference evidence="8" key="1">
    <citation type="submission" date="2022-04" db="EMBL/GenBank/DDBJ databases">
        <title>A functionally conserved STORR gene fusion in Papaver species that diverged 16.8 million years ago.</title>
        <authorList>
            <person name="Catania T."/>
        </authorList>
    </citation>
    <scope>NUCLEOTIDE SEQUENCE</scope>
    <source>
        <strain evidence="8">S-188037</strain>
    </source>
</reference>
<evidence type="ECO:0000256" key="7">
    <source>
        <dbReference type="SAM" id="Phobius"/>
    </source>
</evidence>
<keyword evidence="3" id="KW-0813">Transport</keyword>
<dbReference type="PANTHER" id="PTHR23500">
    <property type="entry name" value="SOLUTE CARRIER FAMILY 2, FACILITATED GLUCOSE TRANSPORTER"/>
    <property type="match status" value="1"/>
</dbReference>
<keyword evidence="9" id="KW-1185">Reference proteome</keyword>
<dbReference type="InterPro" id="IPR045262">
    <property type="entry name" value="STP/PLT_plant"/>
</dbReference>
<protein>
    <recommendedName>
        <fullName evidence="10">Sugar transporter</fullName>
    </recommendedName>
</protein>
<gene>
    <name evidence="8" type="ORF">MKW98_008003</name>
</gene>
<keyword evidence="6 7" id="KW-0472">Membrane</keyword>
<evidence type="ECO:0000256" key="2">
    <source>
        <dbReference type="ARBA" id="ARBA00010992"/>
    </source>
</evidence>
<keyword evidence="5 7" id="KW-1133">Transmembrane helix</keyword>
<dbReference type="GO" id="GO:0016020">
    <property type="term" value="C:membrane"/>
    <property type="evidence" value="ECO:0007669"/>
    <property type="project" value="UniProtKB-SubCell"/>
</dbReference>
<dbReference type="Gene3D" id="1.20.1250.20">
    <property type="entry name" value="MFS general substrate transporter like domains"/>
    <property type="match status" value="1"/>
</dbReference>
<dbReference type="Proteomes" id="UP001202328">
    <property type="component" value="Unassembled WGS sequence"/>
</dbReference>
<evidence type="ECO:0008006" key="10">
    <source>
        <dbReference type="Google" id="ProtNLM"/>
    </source>
</evidence>
<evidence type="ECO:0000256" key="4">
    <source>
        <dbReference type="ARBA" id="ARBA00022692"/>
    </source>
</evidence>
<feature type="transmembrane region" description="Helical" evidence="7">
    <location>
        <begin position="143"/>
        <end position="168"/>
    </location>
</feature>
<evidence type="ECO:0000313" key="9">
    <source>
        <dbReference type="Proteomes" id="UP001202328"/>
    </source>
</evidence>
<dbReference type="GO" id="GO:0015144">
    <property type="term" value="F:carbohydrate transmembrane transporter activity"/>
    <property type="evidence" value="ECO:0007669"/>
    <property type="project" value="InterPro"/>
</dbReference>
<dbReference type="InterPro" id="IPR036259">
    <property type="entry name" value="MFS_trans_sf"/>
</dbReference>
<evidence type="ECO:0000256" key="6">
    <source>
        <dbReference type="ARBA" id="ARBA00023136"/>
    </source>
</evidence>
<dbReference type="Pfam" id="PF00083">
    <property type="entry name" value="Sugar_tr"/>
    <property type="match status" value="1"/>
</dbReference>
<name>A0AAD4SZP7_9MAGN</name>
<evidence type="ECO:0000256" key="5">
    <source>
        <dbReference type="ARBA" id="ARBA00022989"/>
    </source>
</evidence>
<feature type="transmembrane region" description="Helical" evidence="7">
    <location>
        <begin position="106"/>
        <end position="128"/>
    </location>
</feature>
<dbReference type="SUPFAM" id="SSF103473">
    <property type="entry name" value="MFS general substrate transporter"/>
    <property type="match status" value="1"/>
</dbReference>
<dbReference type="EMBL" id="JAJJMB010007736">
    <property type="protein sequence ID" value="KAI3927301.1"/>
    <property type="molecule type" value="Genomic_DNA"/>
</dbReference>
<feature type="transmembrane region" description="Helical" evidence="7">
    <location>
        <begin position="214"/>
        <end position="234"/>
    </location>
</feature>
<evidence type="ECO:0000256" key="1">
    <source>
        <dbReference type="ARBA" id="ARBA00004370"/>
    </source>
</evidence>
<proteinExistence type="inferred from homology"/>
<sequence>MSMIKLGQFDEAKQLLQRLHGTKNNIHILFNDLLAANEASKVAKGSEKQIMSQTQNRPYLLYAPYLFRVIGFRTSEALTYTAIIGGVNFAATIIGIISVSRSWRRFSLIAGGVQICVGQVMLGILTWIKLAGVVSRSDVYHDYLIVATTCICVSGFAWSWGPLGWIFLSNDDMLLLYPVEVRSCGQNLASRVHWNFSSFMTLVFPFMVCLCGHYVLYLFAFFGVIICILAYYFMPDTYQILVEEDVSEVWRQHWFWRRYFDLNDLMV</sequence>
<dbReference type="AlphaFoldDB" id="A0AAD4SZP7"/>
<comment type="similarity">
    <text evidence="2">Belongs to the major facilitator superfamily. Sugar transporter (TC 2.A.1.1) family.</text>
</comment>
<accession>A0AAD4SZP7</accession>
<evidence type="ECO:0000313" key="8">
    <source>
        <dbReference type="EMBL" id="KAI3927301.1"/>
    </source>
</evidence>
<evidence type="ECO:0000256" key="3">
    <source>
        <dbReference type="ARBA" id="ARBA00022448"/>
    </source>
</evidence>
<comment type="subcellular location">
    <subcellularLocation>
        <location evidence="1">Membrane</location>
    </subcellularLocation>
</comment>
<comment type="caution">
    <text evidence="8">The sequence shown here is derived from an EMBL/GenBank/DDBJ whole genome shotgun (WGS) entry which is preliminary data.</text>
</comment>
<keyword evidence="4 7" id="KW-0812">Transmembrane</keyword>
<organism evidence="8 9">
    <name type="scientific">Papaver atlanticum</name>
    <dbReference type="NCBI Taxonomy" id="357466"/>
    <lineage>
        <taxon>Eukaryota</taxon>
        <taxon>Viridiplantae</taxon>
        <taxon>Streptophyta</taxon>
        <taxon>Embryophyta</taxon>
        <taxon>Tracheophyta</taxon>
        <taxon>Spermatophyta</taxon>
        <taxon>Magnoliopsida</taxon>
        <taxon>Ranunculales</taxon>
        <taxon>Papaveraceae</taxon>
        <taxon>Papaveroideae</taxon>
        <taxon>Papaver</taxon>
    </lineage>
</organism>
<feature type="transmembrane region" description="Helical" evidence="7">
    <location>
        <begin position="77"/>
        <end position="99"/>
    </location>
</feature>
<dbReference type="InterPro" id="IPR005828">
    <property type="entry name" value="MFS_sugar_transport-like"/>
</dbReference>